<evidence type="ECO:0000256" key="7">
    <source>
        <dbReference type="ARBA" id="ARBA00022692"/>
    </source>
</evidence>
<dbReference type="HOGENOM" id="CLU_630713_0_0_1"/>
<comment type="function">
    <text evidence="15">Acts as a component of the essential kinetochore-associated NDC80 complex, which is required for chromosome segregation and spindle checkpoint activity.</text>
</comment>
<dbReference type="PANTHER" id="PTHR14281">
    <property type="entry name" value="KINETOCHORE PROTEIN SPC25-RELATED"/>
    <property type="match status" value="1"/>
</dbReference>
<evidence type="ECO:0000256" key="15">
    <source>
        <dbReference type="RuleBase" id="RU367150"/>
    </source>
</evidence>
<keyword evidence="9" id="KW-0256">Endoplasmic reticulum</keyword>
<feature type="transmembrane region" description="Helical" evidence="17">
    <location>
        <begin position="365"/>
        <end position="393"/>
    </location>
</feature>
<keyword evidence="15" id="KW-0539">Nucleus</keyword>
<evidence type="ECO:0000256" key="8">
    <source>
        <dbReference type="ARBA" id="ARBA00022776"/>
    </source>
</evidence>
<dbReference type="InterPro" id="IPR045143">
    <property type="entry name" value="Spc25"/>
</dbReference>
<dbReference type="GO" id="GO:0007059">
    <property type="term" value="P:chromosome segregation"/>
    <property type="evidence" value="ECO:0007669"/>
    <property type="project" value="InterPro"/>
</dbReference>
<comment type="similarity">
    <text evidence="3 15">Belongs to the SPC25 family.</text>
</comment>
<dbReference type="PANTHER" id="PTHR14281:SF1">
    <property type="entry name" value="KINETOCHORE PROTEIN SPC25"/>
    <property type="match status" value="1"/>
</dbReference>
<comment type="similarity">
    <text evidence="4">Belongs to the EMC6 family.</text>
</comment>
<dbReference type="Gramene" id="ONIVA05G00720.1">
    <property type="protein sequence ID" value="ONIVA05G00720.1"/>
    <property type="gene ID" value="ONIVA05G00720"/>
</dbReference>
<keyword evidence="11" id="KW-0175">Coiled coil</keyword>
<dbReference type="Pfam" id="PF08234">
    <property type="entry name" value="Spindle_Spc25"/>
    <property type="match status" value="1"/>
</dbReference>
<dbReference type="GO" id="GO:0031262">
    <property type="term" value="C:Ndc80 complex"/>
    <property type="evidence" value="ECO:0007669"/>
    <property type="project" value="InterPro"/>
</dbReference>
<dbReference type="Gene3D" id="3.30.457.50">
    <property type="entry name" value="Chromosome segregation protein Spc25"/>
    <property type="match status" value="1"/>
</dbReference>
<keyword evidence="20" id="KW-1185">Reference proteome</keyword>
<evidence type="ECO:0000256" key="12">
    <source>
        <dbReference type="ARBA" id="ARBA00023136"/>
    </source>
</evidence>
<name>A0A0E0H8I1_ORYNI</name>
<feature type="transmembrane region" description="Helical" evidence="17">
    <location>
        <begin position="414"/>
        <end position="433"/>
    </location>
</feature>
<keyword evidence="5 15" id="KW-0158">Chromosome</keyword>
<protein>
    <recommendedName>
        <fullName evidence="15">Kinetochore protein SPC25</fullName>
    </recommendedName>
</protein>
<evidence type="ECO:0000256" key="9">
    <source>
        <dbReference type="ARBA" id="ARBA00022824"/>
    </source>
</evidence>
<dbReference type="InterPro" id="IPR029008">
    <property type="entry name" value="EMC6-like"/>
</dbReference>
<evidence type="ECO:0000256" key="5">
    <source>
        <dbReference type="ARBA" id="ARBA00022454"/>
    </source>
</evidence>
<dbReference type="eggNOG" id="KOG3415">
    <property type="taxonomic scope" value="Eukaryota"/>
</dbReference>
<dbReference type="GO" id="GO:0005789">
    <property type="term" value="C:endoplasmic reticulum membrane"/>
    <property type="evidence" value="ECO:0007669"/>
    <property type="project" value="UniProtKB-SubCell"/>
</dbReference>
<dbReference type="Proteomes" id="UP000006591">
    <property type="component" value="Chromosome 5"/>
</dbReference>
<dbReference type="STRING" id="4536.A0A0E0H8I1"/>
<comment type="subcellular location">
    <subcellularLocation>
        <location evidence="2">Chromosome</location>
        <location evidence="2">Centromere</location>
    </subcellularLocation>
    <subcellularLocation>
        <location evidence="1">Endoplasmic reticulum membrane</location>
        <topology evidence="1">Multi-pass membrane protein</topology>
    </subcellularLocation>
    <subcellularLocation>
        <location evidence="15">Nucleus</location>
    </subcellularLocation>
    <subcellularLocation>
        <location evidence="15">Chromosome</location>
        <location evidence="15">Centromere</location>
        <location evidence="15">Kinetochore</location>
    </subcellularLocation>
</comment>
<dbReference type="CDD" id="cd23784">
    <property type="entry name" value="RWD_Spc25"/>
    <property type="match status" value="1"/>
</dbReference>
<evidence type="ECO:0000256" key="17">
    <source>
        <dbReference type="SAM" id="Phobius"/>
    </source>
</evidence>
<evidence type="ECO:0000256" key="16">
    <source>
        <dbReference type="SAM" id="MobiDB-lite"/>
    </source>
</evidence>
<evidence type="ECO:0000256" key="10">
    <source>
        <dbReference type="ARBA" id="ARBA00022989"/>
    </source>
</evidence>
<evidence type="ECO:0000256" key="3">
    <source>
        <dbReference type="ARBA" id="ARBA00006379"/>
    </source>
</evidence>
<dbReference type="InterPro" id="IPR013255">
    <property type="entry name" value="Spc25_C"/>
</dbReference>
<keyword evidence="6 15" id="KW-0132">Cell division</keyword>
<dbReference type="OMA" id="CHFITNF"/>
<evidence type="ECO:0000256" key="1">
    <source>
        <dbReference type="ARBA" id="ARBA00004477"/>
    </source>
</evidence>
<accession>A0A0E0H8I1</accession>
<evidence type="ECO:0000256" key="11">
    <source>
        <dbReference type="ARBA" id="ARBA00023054"/>
    </source>
</evidence>
<keyword evidence="8 15" id="KW-0498">Mitosis</keyword>
<dbReference type="GO" id="GO:0051301">
    <property type="term" value="P:cell division"/>
    <property type="evidence" value="ECO:0007669"/>
    <property type="project" value="UniProtKB-UniRule"/>
</dbReference>
<keyword evidence="12 17" id="KW-0472">Membrane</keyword>
<keyword evidence="10 17" id="KW-1133">Transmembrane helix</keyword>
<feature type="compositionally biased region" description="Polar residues" evidence="16">
    <location>
        <begin position="315"/>
        <end position="325"/>
    </location>
</feature>
<dbReference type="EnsemblPlants" id="ONIVA05G00720.1">
    <property type="protein sequence ID" value="ONIVA05G00720.1"/>
    <property type="gene ID" value="ONIVA05G00720"/>
</dbReference>
<organism evidence="19">
    <name type="scientific">Oryza nivara</name>
    <name type="common">Indian wild rice</name>
    <name type="synonym">Oryza sativa f. spontanea</name>
    <dbReference type="NCBI Taxonomy" id="4536"/>
    <lineage>
        <taxon>Eukaryota</taxon>
        <taxon>Viridiplantae</taxon>
        <taxon>Streptophyta</taxon>
        <taxon>Embryophyta</taxon>
        <taxon>Tracheophyta</taxon>
        <taxon>Spermatophyta</taxon>
        <taxon>Magnoliopsida</taxon>
        <taxon>Liliopsida</taxon>
        <taxon>Poales</taxon>
        <taxon>Poaceae</taxon>
        <taxon>BOP clade</taxon>
        <taxon>Oryzoideae</taxon>
        <taxon>Oryzeae</taxon>
        <taxon>Oryzinae</taxon>
        <taxon>Oryza</taxon>
    </lineage>
</organism>
<dbReference type="GO" id="GO:0005634">
    <property type="term" value="C:nucleus"/>
    <property type="evidence" value="ECO:0007669"/>
    <property type="project" value="UniProtKB-SubCell"/>
</dbReference>
<keyword evidence="15" id="KW-0995">Kinetochore</keyword>
<evidence type="ECO:0000313" key="20">
    <source>
        <dbReference type="Proteomes" id="UP000006591"/>
    </source>
</evidence>
<evidence type="ECO:0000256" key="2">
    <source>
        <dbReference type="ARBA" id="ARBA00004584"/>
    </source>
</evidence>
<dbReference type="FunFam" id="3.30.457.50:FF:000001">
    <property type="entry name" value="Probable kinetochore protein spc25"/>
    <property type="match status" value="1"/>
</dbReference>
<feature type="compositionally biased region" description="Pro residues" evidence="16">
    <location>
        <begin position="297"/>
        <end position="307"/>
    </location>
</feature>
<feature type="domain" description="Chromosome segregation protein Spc25 C-terminal" evidence="18">
    <location>
        <begin position="144"/>
        <end position="212"/>
    </location>
</feature>
<dbReference type="Pfam" id="PF07019">
    <property type="entry name" value="EMC6"/>
    <property type="match status" value="1"/>
</dbReference>
<evidence type="ECO:0000256" key="14">
    <source>
        <dbReference type="ARBA" id="ARBA00023328"/>
    </source>
</evidence>
<reference evidence="19" key="1">
    <citation type="submission" date="2015-04" db="UniProtKB">
        <authorList>
            <consortium name="EnsemblPlants"/>
        </authorList>
    </citation>
    <scope>IDENTIFICATION</scope>
    <source>
        <strain evidence="19">SL10</strain>
    </source>
</reference>
<dbReference type="AlphaFoldDB" id="A0A0E0H8I1"/>
<evidence type="ECO:0000256" key="6">
    <source>
        <dbReference type="ARBA" id="ARBA00022618"/>
    </source>
</evidence>
<keyword evidence="14 15" id="KW-0137">Centromere</keyword>
<sequence length="435" mass="48375">MAAQLAAYQRGMAVERERQASTSANYRAALLSSRSIAQELSGLNLQLRNLEDGLAEALSVKASKESKYQLTKETISSTAAINEKLEGMVTDQRNKRDHHAAVISNHLEAVEALEAKFIEDETRMKEIEEAVIWYSKFLGFQVVGGEGVKFIFNKIDLQSPDKEYSVTLKLAKDRYNLLQCDPSIKDSEELMKDLNLTNDLFKFVRIVRERFQAEAATVNGGLLMSSVVCPDASSIPVSPPMLMPLDSRTENVLDKSLSQRNQGRKCNIQTFQGGICKIATNQTSSIHRLVDCSLAIPSPPPPPPPPSEMRKTKPSKQSRAQAQQNGGAGHSKLARYFDPEASWDKDQLLDAVHWIRQVLGLACGLLWGAVPLVGAIWIALFVTISTGLVYWYYAYLLKIDEEDFGGHGALLQEGMFASFTLFLLSWTLIYSLVHF</sequence>
<evidence type="ECO:0000313" key="19">
    <source>
        <dbReference type="EnsemblPlants" id="ONIVA05G00720.1"/>
    </source>
</evidence>
<comment type="subunit">
    <text evidence="15">Component of the NDC80 complex.</text>
</comment>
<proteinExistence type="inferred from homology"/>
<keyword evidence="7 17" id="KW-0812">Transmembrane</keyword>
<evidence type="ECO:0000256" key="13">
    <source>
        <dbReference type="ARBA" id="ARBA00023306"/>
    </source>
</evidence>
<dbReference type="eggNOG" id="KOG4657">
    <property type="taxonomic scope" value="Eukaryota"/>
</dbReference>
<evidence type="ECO:0000256" key="4">
    <source>
        <dbReference type="ARBA" id="ARBA00009436"/>
    </source>
</evidence>
<keyword evidence="13 15" id="KW-0131">Cell cycle</keyword>
<feature type="region of interest" description="Disordered" evidence="16">
    <location>
        <begin position="295"/>
        <end position="330"/>
    </location>
</feature>
<reference evidence="19" key="2">
    <citation type="submission" date="2018-04" db="EMBL/GenBank/DDBJ databases">
        <title>OnivRS2 (Oryza nivara Reference Sequence Version 2).</title>
        <authorList>
            <person name="Zhang J."/>
            <person name="Kudrna D."/>
            <person name="Lee S."/>
            <person name="Talag J."/>
            <person name="Rajasekar S."/>
            <person name="Welchert J."/>
            <person name="Hsing Y.-I."/>
            <person name="Wing R.A."/>
        </authorList>
    </citation>
    <scope>NUCLEOTIDE SEQUENCE [LARGE SCALE GENOMIC DNA]</scope>
    <source>
        <strain evidence="19">SL10</strain>
    </source>
</reference>
<evidence type="ECO:0000259" key="18">
    <source>
        <dbReference type="Pfam" id="PF08234"/>
    </source>
</evidence>